<dbReference type="SUPFAM" id="SSF81665">
    <property type="entry name" value="Calcium ATPase, transmembrane domain M"/>
    <property type="match status" value="1"/>
</dbReference>
<gene>
    <name evidence="11" type="ORF">IEQ34_004486</name>
</gene>
<dbReference type="GO" id="GO:0016020">
    <property type="term" value="C:membrane"/>
    <property type="evidence" value="ECO:0007669"/>
    <property type="project" value="UniProtKB-SubCell"/>
</dbReference>
<evidence type="ECO:0000256" key="3">
    <source>
        <dbReference type="ARBA" id="ARBA00022741"/>
    </source>
</evidence>
<dbReference type="PANTHER" id="PTHR42861">
    <property type="entry name" value="CALCIUM-TRANSPORTING ATPASE"/>
    <property type="match status" value="1"/>
</dbReference>
<evidence type="ECO:0000256" key="6">
    <source>
        <dbReference type="ARBA" id="ARBA00022967"/>
    </source>
</evidence>
<dbReference type="AlphaFoldDB" id="A0AAV7HGU6"/>
<keyword evidence="8 9" id="KW-0472">Membrane</keyword>
<dbReference type="FunFam" id="3.40.1110.10:FF:000037">
    <property type="entry name" value="Calcium-transporting ATPase"/>
    <property type="match status" value="1"/>
</dbReference>
<dbReference type="Proteomes" id="UP000775213">
    <property type="component" value="Unassembled WGS sequence"/>
</dbReference>
<dbReference type="SUPFAM" id="SSF81653">
    <property type="entry name" value="Calcium ATPase, transduction domain A"/>
    <property type="match status" value="1"/>
</dbReference>
<keyword evidence="3" id="KW-0547">Nucleotide-binding</keyword>
<feature type="transmembrane region" description="Helical" evidence="9">
    <location>
        <begin position="378"/>
        <end position="406"/>
    </location>
</feature>
<dbReference type="Gene3D" id="3.40.1110.10">
    <property type="entry name" value="Calcium-transporting ATPase, cytoplasmic domain N"/>
    <property type="match status" value="1"/>
</dbReference>
<dbReference type="InterPro" id="IPR001757">
    <property type="entry name" value="P_typ_ATPase"/>
</dbReference>
<dbReference type="InterPro" id="IPR023214">
    <property type="entry name" value="HAD_sf"/>
</dbReference>
<evidence type="ECO:0000256" key="1">
    <source>
        <dbReference type="ARBA" id="ARBA00004141"/>
    </source>
</evidence>
<dbReference type="Gene3D" id="2.70.150.10">
    <property type="entry name" value="Calcium-transporting ATPase, cytoplasmic transduction domain A"/>
    <property type="match status" value="1"/>
</dbReference>
<evidence type="ECO:0000256" key="8">
    <source>
        <dbReference type="ARBA" id="ARBA00023136"/>
    </source>
</evidence>
<dbReference type="SUPFAM" id="SSF81660">
    <property type="entry name" value="Metal cation-transporting ATPase, ATP-binding domain N"/>
    <property type="match status" value="1"/>
</dbReference>
<organism evidence="11 12">
    <name type="scientific">Dendrobium chrysotoxum</name>
    <name type="common">Orchid</name>
    <dbReference type="NCBI Taxonomy" id="161865"/>
    <lineage>
        <taxon>Eukaryota</taxon>
        <taxon>Viridiplantae</taxon>
        <taxon>Streptophyta</taxon>
        <taxon>Embryophyta</taxon>
        <taxon>Tracheophyta</taxon>
        <taxon>Spermatophyta</taxon>
        <taxon>Magnoliopsida</taxon>
        <taxon>Liliopsida</taxon>
        <taxon>Asparagales</taxon>
        <taxon>Orchidaceae</taxon>
        <taxon>Epidendroideae</taxon>
        <taxon>Malaxideae</taxon>
        <taxon>Dendrobiinae</taxon>
        <taxon>Dendrobium</taxon>
    </lineage>
</organism>
<feature type="transmembrane region" description="Helical" evidence="9">
    <location>
        <begin position="349"/>
        <end position="366"/>
    </location>
</feature>
<evidence type="ECO:0000256" key="7">
    <source>
        <dbReference type="ARBA" id="ARBA00022989"/>
    </source>
</evidence>
<comment type="subcellular location">
    <subcellularLocation>
        <location evidence="1">Membrane</location>
        <topology evidence="1">Multi-pass membrane protein</topology>
    </subcellularLocation>
</comment>
<evidence type="ECO:0000313" key="12">
    <source>
        <dbReference type="Proteomes" id="UP000775213"/>
    </source>
</evidence>
<dbReference type="InterPro" id="IPR023298">
    <property type="entry name" value="ATPase_P-typ_TM_dom_sf"/>
</dbReference>
<dbReference type="InterPro" id="IPR004014">
    <property type="entry name" value="ATPase_P-typ_cation-transptr_N"/>
</dbReference>
<dbReference type="PROSITE" id="PS00154">
    <property type="entry name" value="ATPASE_E1_E2"/>
    <property type="match status" value="1"/>
</dbReference>
<dbReference type="InterPro" id="IPR023299">
    <property type="entry name" value="ATPase_P-typ_cyto_dom_N"/>
</dbReference>
<dbReference type="GO" id="GO:0016887">
    <property type="term" value="F:ATP hydrolysis activity"/>
    <property type="evidence" value="ECO:0007669"/>
    <property type="project" value="InterPro"/>
</dbReference>
<proteinExistence type="predicted"/>
<dbReference type="Pfam" id="PF13246">
    <property type="entry name" value="Cation_ATPase"/>
    <property type="match status" value="1"/>
</dbReference>
<dbReference type="EMBL" id="JAGFBR010000005">
    <property type="protein sequence ID" value="KAH0467248.1"/>
    <property type="molecule type" value="Genomic_DNA"/>
</dbReference>
<dbReference type="InterPro" id="IPR008250">
    <property type="entry name" value="ATPase_P-typ_transduc_dom_A_sf"/>
</dbReference>
<keyword evidence="2 9" id="KW-0812">Transmembrane</keyword>
<keyword evidence="7 9" id="KW-1133">Transmembrane helix</keyword>
<reference evidence="11 12" key="1">
    <citation type="journal article" date="2021" name="Hortic Res">
        <title>Chromosome-scale assembly of the Dendrobium chrysotoxum genome enhances the understanding of orchid evolution.</title>
        <authorList>
            <person name="Zhang Y."/>
            <person name="Zhang G.Q."/>
            <person name="Zhang D."/>
            <person name="Liu X.D."/>
            <person name="Xu X.Y."/>
            <person name="Sun W.H."/>
            <person name="Yu X."/>
            <person name="Zhu X."/>
            <person name="Wang Z.W."/>
            <person name="Zhao X."/>
            <person name="Zhong W.Y."/>
            <person name="Chen H."/>
            <person name="Yin W.L."/>
            <person name="Huang T."/>
            <person name="Niu S.C."/>
            <person name="Liu Z.J."/>
        </authorList>
    </citation>
    <scope>NUCLEOTIDE SEQUENCE [LARGE SCALE GENOMIC DNA]</scope>
    <source>
        <strain evidence="11">Lindl</strain>
    </source>
</reference>
<keyword evidence="4" id="KW-0067">ATP-binding</keyword>
<dbReference type="Pfam" id="PF00122">
    <property type="entry name" value="E1-E2_ATPase"/>
    <property type="match status" value="1"/>
</dbReference>
<dbReference type="GO" id="GO:0070588">
    <property type="term" value="P:calcium ion transmembrane transport"/>
    <property type="evidence" value="ECO:0007669"/>
    <property type="project" value="UniProtKB-ARBA"/>
</dbReference>
<dbReference type="InterPro" id="IPR036412">
    <property type="entry name" value="HAD-like_sf"/>
</dbReference>
<accession>A0AAV7HGU6</accession>
<dbReference type="InterPro" id="IPR018303">
    <property type="entry name" value="ATPase_P-typ_P_site"/>
</dbReference>
<evidence type="ECO:0000313" key="11">
    <source>
        <dbReference type="EMBL" id="KAH0467248.1"/>
    </source>
</evidence>
<name>A0AAV7HGU6_DENCH</name>
<keyword evidence="12" id="KW-1185">Reference proteome</keyword>
<dbReference type="InterPro" id="IPR059000">
    <property type="entry name" value="ATPase_P-type_domA"/>
</dbReference>
<feature type="transmembrane region" description="Helical" evidence="9">
    <location>
        <begin position="167"/>
        <end position="185"/>
    </location>
</feature>
<dbReference type="FunFam" id="1.20.1110.10:FF:000065">
    <property type="entry name" value="Sarcoplasmic/endoplasmic reticulum calcium ATPase 1"/>
    <property type="match status" value="1"/>
</dbReference>
<evidence type="ECO:0000256" key="5">
    <source>
        <dbReference type="ARBA" id="ARBA00022842"/>
    </source>
</evidence>
<dbReference type="NCBIfam" id="TIGR01494">
    <property type="entry name" value="ATPase_P-type"/>
    <property type="match status" value="1"/>
</dbReference>
<evidence type="ECO:0000256" key="4">
    <source>
        <dbReference type="ARBA" id="ARBA00022840"/>
    </source>
</evidence>
<dbReference type="FunFam" id="2.70.150.10:FF:000055">
    <property type="entry name" value="Calcium-transporting ATPase"/>
    <property type="match status" value="1"/>
</dbReference>
<dbReference type="SUPFAM" id="SSF56784">
    <property type="entry name" value="HAD-like"/>
    <property type="match status" value="1"/>
</dbReference>
<keyword evidence="6" id="KW-1278">Translocase</keyword>
<dbReference type="PRINTS" id="PR00119">
    <property type="entry name" value="CATATPASE"/>
</dbReference>
<protein>
    <recommendedName>
        <fullName evidence="10">Cation-transporting P-type ATPase N-terminal domain-containing protein</fullName>
    </recommendedName>
</protein>
<dbReference type="Gene3D" id="1.20.1110.10">
    <property type="entry name" value="Calcium-transporting ATPase, transmembrane domain"/>
    <property type="match status" value="1"/>
</dbReference>
<keyword evidence="5" id="KW-0460">Magnesium</keyword>
<feature type="domain" description="Cation-transporting P-type ATPase N-terminal" evidence="10">
    <location>
        <begin position="116"/>
        <end position="184"/>
    </location>
</feature>
<dbReference type="Gene3D" id="3.40.50.1000">
    <property type="entry name" value="HAD superfamily/HAD-like"/>
    <property type="match status" value="1"/>
</dbReference>
<evidence type="ECO:0000259" key="10">
    <source>
        <dbReference type="SMART" id="SM00831"/>
    </source>
</evidence>
<sequence>MSVHRIPISGGCRVPINRTIRLWFVVHPRQAHRALPNADHIRHRCPVHLRSLPRWPAVTIRRPLVCHSHASSACHSCASSSRFQMPDVNFKVIAYHSNNSNVSIRPISLLQSVMQNAYARSVIEVLDAFGVDPTKGLTDLQVAENSRIYGKNGNPFWKLILKQFDDLLVRILIAAAIISFVLALINGETGLSAFLEPSVIFMILAANAAVGVITETNAEKAIEELRAYQADVATVLRNGCFSILSATELVPGDIVEVGVGCKVPADMRLIEMLSNQLRVDQAILTGESCSVAKDLESSSATNAVYQDKTNILFSGTVVVAGRARAVVVGVGSNTAMGNIRDAMLRTEDVIAGICVLVWVVNIGHFQDPSHGGFIRGAIHYFKVAVALAVAAIPEGLPAVVTTCLALGTKRMARLHAIVRSLPSVETLGCTTIICSDKTGTLTTNMMSVSKICVVGSVHCGPITNEYTVSGTTFAPEGLIFDAAGMQLEFTAQYPCLLHIAMCSALCNESILQYNPDKRSYEKIGESTEVALRVLVEKVGLPGFDSMPSALNMLSKHERASYCNRYWEHQFKKIAVLEFSRDRKMMSVLCSRKQQELMFSKGAPESIISRCTHILCNADGSSVPLTTDIRKETLRCLALALKRMPTGQQMLSYEDEANLTFIGLVGMLDPPREEVRDAMLSCMHAGIRVIVVTGDNKSTAESLCRQIGAFDHLDDFSGYSYTASEFEALSPIQRTLALQRMVLFTR</sequence>
<dbReference type="SMART" id="SM00831">
    <property type="entry name" value="Cation_ATPase_N"/>
    <property type="match status" value="1"/>
</dbReference>
<feature type="transmembrane region" description="Helical" evidence="9">
    <location>
        <begin position="191"/>
        <end position="213"/>
    </location>
</feature>
<dbReference type="GO" id="GO:0046873">
    <property type="term" value="F:metal ion transmembrane transporter activity"/>
    <property type="evidence" value="ECO:0007669"/>
    <property type="project" value="UniProtKB-ARBA"/>
</dbReference>
<evidence type="ECO:0000256" key="9">
    <source>
        <dbReference type="SAM" id="Phobius"/>
    </source>
</evidence>
<evidence type="ECO:0000256" key="2">
    <source>
        <dbReference type="ARBA" id="ARBA00022692"/>
    </source>
</evidence>
<comment type="caution">
    <text evidence="11">The sequence shown here is derived from an EMBL/GenBank/DDBJ whole genome shotgun (WGS) entry which is preliminary data.</text>
</comment>
<dbReference type="Pfam" id="PF00690">
    <property type="entry name" value="Cation_ATPase_N"/>
    <property type="match status" value="1"/>
</dbReference>
<dbReference type="GO" id="GO:0005524">
    <property type="term" value="F:ATP binding"/>
    <property type="evidence" value="ECO:0007669"/>
    <property type="project" value="UniProtKB-KW"/>
</dbReference>